<protein>
    <submittedName>
        <fullName evidence="1">I[[h]] channel isoform e</fullName>
    </submittedName>
</protein>
<gene>
    <name evidence="1" type="ORF">MML48_8g00005613</name>
</gene>
<sequence>MLILLLWLTSFLYVMNMEIREKWMDNIGHREQIVSCLYRVAYLVFLVGFGEGYSEHNYTLIFEMICWMVGIIMRLFIIAEIVQIVNKYNAASNKYYQRIQRLRDFMSSKGLPSATCTRILQYFDFRFQKTFYKEEEILSTLSTPLQKEIKYETCKRLIENVTIFKDLPTAVVLKLVDCLRPVIVLPNDVIVQAGTVGDNMYFIHNGTVAVYTSAGFEVCHLTDGSNFGEVSLVMKKEKRIATVVAVDSSELYILPRAAFEKVISPYPDLYNRMCKIANDRFMKTMARDTSLRDLTSS</sequence>
<dbReference type="EMBL" id="CM043022">
    <property type="protein sequence ID" value="KAI4456236.1"/>
    <property type="molecule type" value="Genomic_DNA"/>
</dbReference>
<keyword evidence="2" id="KW-1185">Reference proteome</keyword>
<name>A0ACB9SM36_HOLOL</name>
<dbReference type="Proteomes" id="UP001056778">
    <property type="component" value="Chromosome 8"/>
</dbReference>
<evidence type="ECO:0000313" key="2">
    <source>
        <dbReference type="Proteomes" id="UP001056778"/>
    </source>
</evidence>
<proteinExistence type="predicted"/>
<comment type="caution">
    <text evidence="1">The sequence shown here is derived from an EMBL/GenBank/DDBJ whole genome shotgun (WGS) entry which is preliminary data.</text>
</comment>
<accession>A0ACB9SM36</accession>
<reference evidence="1" key="1">
    <citation type="submission" date="2022-04" db="EMBL/GenBank/DDBJ databases">
        <title>Chromosome-scale genome assembly of Holotrichia oblita Faldermann.</title>
        <authorList>
            <person name="Rongchong L."/>
        </authorList>
    </citation>
    <scope>NUCLEOTIDE SEQUENCE</scope>
    <source>
        <strain evidence="1">81SQS9</strain>
    </source>
</reference>
<evidence type="ECO:0000313" key="1">
    <source>
        <dbReference type="EMBL" id="KAI4456236.1"/>
    </source>
</evidence>
<organism evidence="1 2">
    <name type="scientific">Holotrichia oblita</name>
    <name type="common">Chafer beetle</name>
    <dbReference type="NCBI Taxonomy" id="644536"/>
    <lineage>
        <taxon>Eukaryota</taxon>
        <taxon>Metazoa</taxon>
        <taxon>Ecdysozoa</taxon>
        <taxon>Arthropoda</taxon>
        <taxon>Hexapoda</taxon>
        <taxon>Insecta</taxon>
        <taxon>Pterygota</taxon>
        <taxon>Neoptera</taxon>
        <taxon>Endopterygota</taxon>
        <taxon>Coleoptera</taxon>
        <taxon>Polyphaga</taxon>
        <taxon>Scarabaeiformia</taxon>
        <taxon>Scarabaeidae</taxon>
        <taxon>Melolonthinae</taxon>
        <taxon>Holotrichia</taxon>
    </lineage>
</organism>